<dbReference type="SMART" id="SM00354">
    <property type="entry name" value="HTH_LACI"/>
    <property type="match status" value="1"/>
</dbReference>
<dbReference type="InterPro" id="IPR046335">
    <property type="entry name" value="LacI/GalR-like_sensor"/>
</dbReference>
<dbReference type="Gene3D" id="1.10.260.40">
    <property type="entry name" value="lambda repressor-like DNA-binding domains"/>
    <property type="match status" value="1"/>
</dbReference>
<dbReference type="Gene3D" id="3.40.50.2300">
    <property type="match status" value="2"/>
</dbReference>
<gene>
    <name evidence="1" type="ORF">BITS_0826</name>
</gene>
<proteinExistence type="predicted"/>
<accession>A0A087EKL6</accession>
<dbReference type="InterPro" id="IPR000843">
    <property type="entry name" value="HTH_LacI"/>
</dbReference>
<dbReference type="GO" id="GO:0000976">
    <property type="term" value="F:transcription cis-regulatory region binding"/>
    <property type="evidence" value="ECO:0007669"/>
    <property type="project" value="TreeGrafter"/>
</dbReference>
<dbReference type="SUPFAM" id="SSF47413">
    <property type="entry name" value="lambda repressor-like DNA-binding domains"/>
    <property type="match status" value="1"/>
</dbReference>
<organism evidence="1 2">
    <name type="scientific">Bifidobacterium tsurumiense</name>
    <dbReference type="NCBI Taxonomy" id="356829"/>
    <lineage>
        <taxon>Bacteria</taxon>
        <taxon>Bacillati</taxon>
        <taxon>Actinomycetota</taxon>
        <taxon>Actinomycetes</taxon>
        <taxon>Bifidobacteriales</taxon>
        <taxon>Bifidobacteriaceae</taxon>
        <taxon>Bifidobacterium</taxon>
    </lineage>
</organism>
<dbReference type="OrthoDB" id="3227375at2"/>
<dbReference type="InterPro" id="IPR028082">
    <property type="entry name" value="Peripla_BP_I"/>
</dbReference>
<sequence length="351" mass="38562">MHNSYQQISEPNNSVRLSDIAEATGFSLSTVSKALNGRSDVAESTRRIINAALNMKGYTKRNTARKKQHLIEVVFQDFDNIWALEVLRGVVKEAKKHDLGTITTISGDKKHPDNTWIDGVIHRQPVGVILIFSTITNEEQERLNSCGIPFVIFDPSGNPTLNSMSVQADNWTGGLTATRHLLSLGHTRIGIITGPSDMMCSRARFDGYATALAERGIDIDPALVTEGEFTTPGGYAQAMELLNDPLTRPTAIFAGSDLQAMGVYEAARQFELSIPNQLSVIGFDDIQTSEFLGPALTTIRQPLQDMASAATELIVKTINKLPAQRHIIMPTSLVLRQSTQALHPRERRTDP</sequence>
<dbReference type="Proteomes" id="UP000029080">
    <property type="component" value="Unassembled WGS sequence"/>
</dbReference>
<dbReference type="EMBL" id="JGZU01000002">
    <property type="protein sequence ID" value="KFJ08317.1"/>
    <property type="molecule type" value="Genomic_DNA"/>
</dbReference>
<evidence type="ECO:0000313" key="1">
    <source>
        <dbReference type="EMBL" id="KFJ08317.1"/>
    </source>
</evidence>
<dbReference type="Pfam" id="PF13377">
    <property type="entry name" value="Peripla_BP_3"/>
    <property type="match status" value="1"/>
</dbReference>
<dbReference type="PANTHER" id="PTHR30146:SF153">
    <property type="entry name" value="LACTOSE OPERON REPRESSOR"/>
    <property type="match status" value="1"/>
</dbReference>
<dbReference type="CDD" id="cd01392">
    <property type="entry name" value="HTH_LacI"/>
    <property type="match status" value="1"/>
</dbReference>
<dbReference type="AlphaFoldDB" id="A0A087EKL6"/>
<dbReference type="STRING" id="356829.BITS_0826"/>
<dbReference type="PANTHER" id="PTHR30146">
    <property type="entry name" value="LACI-RELATED TRANSCRIPTIONAL REPRESSOR"/>
    <property type="match status" value="1"/>
</dbReference>
<keyword evidence="2" id="KW-1185">Reference proteome</keyword>
<comment type="caution">
    <text evidence="1">The sequence shown here is derived from an EMBL/GenBank/DDBJ whole genome shotgun (WGS) entry which is preliminary data.</text>
</comment>
<protein>
    <submittedName>
        <fullName evidence="1">Periplasmic-binding protein/LacI transcriptional regulator</fullName>
    </submittedName>
</protein>
<dbReference type="GO" id="GO:0003700">
    <property type="term" value="F:DNA-binding transcription factor activity"/>
    <property type="evidence" value="ECO:0007669"/>
    <property type="project" value="TreeGrafter"/>
</dbReference>
<reference evidence="1 2" key="1">
    <citation type="submission" date="2014-03" db="EMBL/GenBank/DDBJ databases">
        <title>Genomics of Bifidobacteria.</title>
        <authorList>
            <person name="Ventura M."/>
            <person name="Milani C."/>
            <person name="Lugli G.A."/>
        </authorList>
    </citation>
    <scope>NUCLEOTIDE SEQUENCE [LARGE SCALE GENOMIC DNA]</scope>
    <source>
        <strain evidence="1 2">JCM 13495</strain>
    </source>
</reference>
<dbReference type="CDD" id="cd06296">
    <property type="entry name" value="PBP1_CatR-like"/>
    <property type="match status" value="1"/>
</dbReference>
<dbReference type="SUPFAM" id="SSF53822">
    <property type="entry name" value="Periplasmic binding protein-like I"/>
    <property type="match status" value="1"/>
</dbReference>
<dbReference type="Pfam" id="PF00356">
    <property type="entry name" value="LacI"/>
    <property type="match status" value="1"/>
</dbReference>
<dbReference type="eggNOG" id="COG1609">
    <property type="taxonomic scope" value="Bacteria"/>
</dbReference>
<dbReference type="PROSITE" id="PS50932">
    <property type="entry name" value="HTH_LACI_2"/>
    <property type="match status" value="1"/>
</dbReference>
<dbReference type="RefSeq" id="WP_026641788.1">
    <property type="nucleotide sequence ID" value="NZ_JAXEUP010000019.1"/>
</dbReference>
<dbReference type="InterPro" id="IPR010982">
    <property type="entry name" value="Lambda_DNA-bd_dom_sf"/>
</dbReference>
<evidence type="ECO:0000313" key="2">
    <source>
        <dbReference type="Proteomes" id="UP000029080"/>
    </source>
</evidence>
<name>A0A087EKL6_9BIFI</name>